<feature type="domain" description="Sulfatase N-terminal" evidence="4">
    <location>
        <begin position="33"/>
        <end position="367"/>
    </location>
</feature>
<accession>A0A6P1M5U7</accession>
<dbReference type="Pfam" id="PF00884">
    <property type="entry name" value="Sulfatase"/>
    <property type="match status" value="1"/>
</dbReference>
<evidence type="ECO:0000313" key="6">
    <source>
        <dbReference type="Proteomes" id="UP000464954"/>
    </source>
</evidence>
<protein>
    <submittedName>
        <fullName evidence="5">Sulfatase-like hydrolase/transferase</fullName>
    </submittedName>
</protein>
<gene>
    <name evidence="5" type="ORF">GT409_02510</name>
</gene>
<evidence type="ECO:0000259" key="4">
    <source>
        <dbReference type="Pfam" id="PF00884"/>
    </source>
</evidence>
<keyword evidence="2 5" id="KW-0378">Hydrolase</keyword>
<dbReference type="KEGG" id="taer:GT409_02510"/>
<dbReference type="SUPFAM" id="SSF53649">
    <property type="entry name" value="Alkaline phosphatase-like"/>
    <property type="match status" value="1"/>
</dbReference>
<sequence length="470" mass="51867">MKKFDIPLIAAAIILSGLIPAAATNHDVSSARPNVVLIIGDDVGYGDLSCYGYDNLVPTPNLDRLAAEGVRFTDAYVTSPVCGPTRYALLSGAYSQRFGVQWNTDCWSKLPGLEETLDNHRVPPTQKLLHETLTDAGYATGLVGHWGLPCYPQTTHDETKSIVHYMAHYWPDETGHYLGVNEPIAISPRKRVIWGPEREGDEYFTDRLGRQSVEFIEKHAGEPFYLNLAFTAPHSPMQAKKVHQDAVKHLPSEALRLYGAMLISMDENVGKVLDALDKNGLAENTIVIFFSDNGPSPAFNEDWPEEWSRDVVLGTAGPLRDTKGTFYEGGIKIPYIIRWPAGLEKGQVYEKTISSLDIYPTVCNAANASVSETTRLDGVDLMPYLTGKKTDTPNKTLFWWGGSKGGAVKDGKWKLWIGPGGGGERKLFNLEEDLGETTDLCKIHPEIVASLEVKFSDFCAQMPPPLNPKK</sequence>
<dbReference type="Proteomes" id="UP000464954">
    <property type="component" value="Chromosome"/>
</dbReference>
<dbReference type="GO" id="GO:0004065">
    <property type="term" value="F:arylsulfatase activity"/>
    <property type="evidence" value="ECO:0007669"/>
    <property type="project" value="TreeGrafter"/>
</dbReference>
<dbReference type="InterPro" id="IPR050738">
    <property type="entry name" value="Sulfatase"/>
</dbReference>
<reference evidence="5 6" key="1">
    <citation type="submission" date="2020-01" db="EMBL/GenBank/DDBJ databases">
        <title>Ponticoccus aerotolerans gen. nov., sp. nov., an anaerobic bacterium and proposal of Ponticoccusceae fam. nov., Ponticoccusles ord. nov. and Ponticoccuse classis nov. in the phylum Kiritimatiellaeota.</title>
        <authorList>
            <person name="Zhou L.Y."/>
            <person name="Du Z.J."/>
        </authorList>
    </citation>
    <scope>NUCLEOTIDE SEQUENCE [LARGE SCALE GENOMIC DNA]</scope>
    <source>
        <strain evidence="5 6">S-5007</strain>
    </source>
</reference>
<dbReference type="RefSeq" id="WP_160626631.1">
    <property type="nucleotide sequence ID" value="NZ_CP047593.1"/>
</dbReference>
<evidence type="ECO:0000256" key="2">
    <source>
        <dbReference type="ARBA" id="ARBA00022801"/>
    </source>
</evidence>
<dbReference type="InterPro" id="IPR017850">
    <property type="entry name" value="Alkaline_phosphatase_core_sf"/>
</dbReference>
<dbReference type="PANTHER" id="PTHR42693:SF53">
    <property type="entry name" value="ENDO-4-O-SULFATASE"/>
    <property type="match status" value="1"/>
</dbReference>
<evidence type="ECO:0000256" key="3">
    <source>
        <dbReference type="SAM" id="SignalP"/>
    </source>
</evidence>
<keyword evidence="3" id="KW-0732">Signal</keyword>
<proteinExistence type="inferred from homology"/>
<dbReference type="GO" id="GO:0016740">
    <property type="term" value="F:transferase activity"/>
    <property type="evidence" value="ECO:0007669"/>
    <property type="project" value="UniProtKB-KW"/>
</dbReference>
<organism evidence="5 6">
    <name type="scientific">Tichowtungia aerotolerans</name>
    <dbReference type="NCBI Taxonomy" id="2697043"/>
    <lineage>
        <taxon>Bacteria</taxon>
        <taxon>Pseudomonadati</taxon>
        <taxon>Kiritimatiellota</taxon>
        <taxon>Tichowtungiia</taxon>
        <taxon>Tichowtungiales</taxon>
        <taxon>Tichowtungiaceae</taxon>
        <taxon>Tichowtungia</taxon>
    </lineage>
</organism>
<keyword evidence="6" id="KW-1185">Reference proteome</keyword>
<comment type="similarity">
    <text evidence="1">Belongs to the sulfatase family.</text>
</comment>
<dbReference type="Gene3D" id="3.40.720.10">
    <property type="entry name" value="Alkaline Phosphatase, subunit A"/>
    <property type="match status" value="1"/>
</dbReference>
<feature type="chain" id="PRO_5026758991" evidence="3">
    <location>
        <begin position="24"/>
        <end position="470"/>
    </location>
</feature>
<dbReference type="Gene3D" id="3.30.1120.10">
    <property type="match status" value="1"/>
</dbReference>
<dbReference type="EMBL" id="CP047593">
    <property type="protein sequence ID" value="QHI68373.1"/>
    <property type="molecule type" value="Genomic_DNA"/>
</dbReference>
<evidence type="ECO:0000313" key="5">
    <source>
        <dbReference type="EMBL" id="QHI68373.1"/>
    </source>
</evidence>
<dbReference type="PANTHER" id="PTHR42693">
    <property type="entry name" value="ARYLSULFATASE FAMILY MEMBER"/>
    <property type="match status" value="1"/>
</dbReference>
<feature type="signal peptide" evidence="3">
    <location>
        <begin position="1"/>
        <end position="23"/>
    </location>
</feature>
<name>A0A6P1M5U7_9BACT</name>
<dbReference type="InterPro" id="IPR000917">
    <property type="entry name" value="Sulfatase_N"/>
</dbReference>
<keyword evidence="5" id="KW-0808">Transferase</keyword>
<evidence type="ECO:0000256" key="1">
    <source>
        <dbReference type="ARBA" id="ARBA00008779"/>
    </source>
</evidence>
<dbReference type="AlphaFoldDB" id="A0A6P1M5U7"/>